<keyword evidence="1" id="KW-1133">Transmembrane helix</keyword>
<feature type="transmembrane region" description="Helical" evidence="1">
    <location>
        <begin position="57"/>
        <end position="75"/>
    </location>
</feature>
<dbReference type="PANTHER" id="PTHR37464">
    <property type="entry name" value="BLL2463 PROTEIN"/>
    <property type="match status" value="1"/>
</dbReference>
<dbReference type="Pfam" id="PF07584">
    <property type="entry name" value="BatA"/>
    <property type="match status" value="1"/>
</dbReference>
<dbReference type="Proteomes" id="UP000319980">
    <property type="component" value="Unassembled WGS sequence"/>
</dbReference>
<evidence type="ECO:0000313" key="3">
    <source>
        <dbReference type="EMBL" id="TWT17825.1"/>
    </source>
</evidence>
<accession>A0A5C5TX35</accession>
<dbReference type="OrthoDB" id="7390489at2"/>
<name>A0A5C5TX35_9GAMM</name>
<keyword evidence="1" id="KW-0812">Transmembrane</keyword>
<feature type="domain" description="Aerotolerance regulator N-terminal" evidence="2">
    <location>
        <begin position="5"/>
        <end position="77"/>
    </location>
</feature>
<gene>
    <name evidence="3" type="ORF">FQY83_16155</name>
</gene>
<sequence length="385" mass="41879">MSVALLLPAALTALAALALPLLIHLARRLQQRPIAFAALRWLRANPKPDRRIRFDEWPLLLLRLLLLALLALWLARPVLTGAESATPWTVVAPGAAQAVAEMRDEGDAGEWRWLAPGFPAIETAPPDGPLPAASLLRELDAQLPPAVVLTVLVPERLAGMDAQWPRLSREVQWRVVAGVDPVPEVEDSVPELQIRNDEVHRDAVRYLRAAALAWDEAATDARVAVAEAGDGPLPPTTATLAWLRTDALPAEVVQWMEQGGQVLLASDAAEPMADIAATVWRDEAGQPLLLATGRGQGRLLRFARPLQPQVIPQLLDASFPDRLRDVLQPVPAPTLATAAANPPRADAPAWTPSPRELQPWLALLAAALLLLERWLATSRRRERVA</sequence>
<keyword evidence="1" id="KW-0472">Membrane</keyword>
<evidence type="ECO:0000259" key="2">
    <source>
        <dbReference type="Pfam" id="PF07584"/>
    </source>
</evidence>
<proteinExistence type="predicted"/>
<dbReference type="AlphaFoldDB" id="A0A5C5TX35"/>
<dbReference type="InterPro" id="IPR024163">
    <property type="entry name" value="Aerotolerance_reg_N"/>
</dbReference>
<evidence type="ECO:0000313" key="4">
    <source>
        <dbReference type="Proteomes" id="UP000319980"/>
    </source>
</evidence>
<dbReference type="NCBIfam" id="TIGR02226">
    <property type="entry name" value="two_anch"/>
    <property type="match status" value="1"/>
</dbReference>
<reference evidence="3 4" key="1">
    <citation type="journal article" date="2008" name="Int. J. Syst. Evol. Microbiol.">
        <title>Luteimonas marina sp. nov., isolated from seawater.</title>
        <authorList>
            <person name="Baik K.S."/>
            <person name="Park S.C."/>
            <person name="Kim M.S."/>
            <person name="Kim E.M."/>
            <person name="Park C."/>
            <person name="Chun J."/>
            <person name="Seong C.N."/>
        </authorList>
    </citation>
    <scope>NUCLEOTIDE SEQUENCE [LARGE SCALE GENOMIC DNA]</scope>
    <source>
        <strain evidence="3 4">FR1330</strain>
    </source>
</reference>
<dbReference type="PANTHER" id="PTHR37464:SF1">
    <property type="entry name" value="BLL2463 PROTEIN"/>
    <property type="match status" value="1"/>
</dbReference>
<dbReference type="InterPro" id="IPR011933">
    <property type="entry name" value="Double_TM_dom"/>
</dbReference>
<dbReference type="RefSeq" id="WP_146389011.1">
    <property type="nucleotide sequence ID" value="NZ_VOHK01000008.1"/>
</dbReference>
<evidence type="ECO:0000256" key="1">
    <source>
        <dbReference type="SAM" id="Phobius"/>
    </source>
</evidence>
<keyword evidence="4" id="KW-1185">Reference proteome</keyword>
<comment type="caution">
    <text evidence="3">The sequence shown here is derived from an EMBL/GenBank/DDBJ whole genome shotgun (WGS) entry which is preliminary data.</text>
</comment>
<protein>
    <recommendedName>
        <fullName evidence="2">Aerotolerance regulator N-terminal domain-containing protein</fullName>
    </recommendedName>
</protein>
<feature type="transmembrane region" description="Helical" evidence="1">
    <location>
        <begin position="6"/>
        <end position="26"/>
    </location>
</feature>
<dbReference type="EMBL" id="VOHK01000008">
    <property type="protein sequence ID" value="TWT17825.1"/>
    <property type="molecule type" value="Genomic_DNA"/>
</dbReference>
<organism evidence="3 4">
    <name type="scientific">Luteimonas marina</name>
    <dbReference type="NCBI Taxonomy" id="488485"/>
    <lineage>
        <taxon>Bacteria</taxon>
        <taxon>Pseudomonadati</taxon>
        <taxon>Pseudomonadota</taxon>
        <taxon>Gammaproteobacteria</taxon>
        <taxon>Lysobacterales</taxon>
        <taxon>Lysobacteraceae</taxon>
        <taxon>Luteimonas</taxon>
    </lineage>
</organism>